<dbReference type="SUPFAM" id="SSF46955">
    <property type="entry name" value="Putative DNA-binding domain"/>
    <property type="match status" value="1"/>
</dbReference>
<proteinExistence type="predicted"/>
<protein>
    <submittedName>
        <fullName evidence="2">DNA binding domain-containing protein, excisionase family</fullName>
    </submittedName>
</protein>
<dbReference type="AlphaFoldDB" id="A0A1H2LRD0"/>
<organism evidence="2 3">
    <name type="scientific">Jiangella alkaliphila</name>
    <dbReference type="NCBI Taxonomy" id="419479"/>
    <lineage>
        <taxon>Bacteria</taxon>
        <taxon>Bacillati</taxon>
        <taxon>Actinomycetota</taxon>
        <taxon>Actinomycetes</taxon>
        <taxon>Jiangellales</taxon>
        <taxon>Jiangellaceae</taxon>
        <taxon>Jiangella</taxon>
    </lineage>
</organism>
<dbReference type="Pfam" id="PF12728">
    <property type="entry name" value="HTH_17"/>
    <property type="match status" value="1"/>
</dbReference>
<evidence type="ECO:0000259" key="1">
    <source>
        <dbReference type="Pfam" id="PF12728"/>
    </source>
</evidence>
<dbReference type="GO" id="GO:0003677">
    <property type="term" value="F:DNA binding"/>
    <property type="evidence" value="ECO:0007669"/>
    <property type="project" value="InterPro"/>
</dbReference>
<dbReference type="InterPro" id="IPR009061">
    <property type="entry name" value="DNA-bd_dom_put_sf"/>
</dbReference>
<reference evidence="3" key="1">
    <citation type="submission" date="2016-10" db="EMBL/GenBank/DDBJ databases">
        <authorList>
            <person name="Varghese N."/>
            <person name="Submissions S."/>
        </authorList>
    </citation>
    <scope>NUCLEOTIDE SEQUENCE [LARGE SCALE GENOMIC DNA]</scope>
    <source>
        <strain evidence="3">DSM 45079</strain>
    </source>
</reference>
<gene>
    <name evidence="2" type="ORF">SAMN04488563_6541</name>
</gene>
<sequence length="175" mass="19906">MAMEQQTYLPEQSEQLADVLSFLDAHERVHGARPATRYLLVGADEHDSVEVPASIHRALRQIVEALQAGKAVTVVPQNKLLTTQQAADLLGVSRPTVVKLIDDSVLPAETPGKRRRMVKLDDLLRYRTQRREQQYRALLETSVDYDDVEDSPEVMAEEFRRIRAEVAAKRSHHDR</sequence>
<evidence type="ECO:0000313" key="3">
    <source>
        <dbReference type="Proteomes" id="UP000182977"/>
    </source>
</evidence>
<dbReference type="InterPro" id="IPR041657">
    <property type="entry name" value="HTH_17"/>
</dbReference>
<dbReference type="EMBL" id="LT629791">
    <property type="protein sequence ID" value="SDU83479.1"/>
    <property type="molecule type" value="Genomic_DNA"/>
</dbReference>
<accession>A0A1H2LRD0</accession>
<name>A0A1H2LRD0_9ACTN</name>
<dbReference type="STRING" id="419479.SAMN04488563_6541"/>
<dbReference type="InterPro" id="IPR010093">
    <property type="entry name" value="SinI_DNA-bd"/>
</dbReference>
<evidence type="ECO:0000313" key="2">
    <source>
        <dbReference type="EMBL" id="SDU83479.1"/>
    </source>
</evidence>
<keyword evidence="3" id="KW-1185">Reference proteome</keyword>
<feature type="domain" description="Helix-turn-helix" evidence="1">
    <location>
        <begin position="80"/>
        <end position="131"/>
    </location>
</feature>
<dbReference type="NCBIfam" id="TIGR01764">
    <property type="entry name" value="excise"/>
    <property type="match status" value="1"/>
</dbReference>
<dbReference type="Proteomes" id="UP000182977">
    <property type="component" value="Chromosome I"/>
</dbReference>